<organism evidence="2 3">
    <name type="scientific">Gomphosphaeria aponina SAG 52.96 = DSM 107014</name>
    <dbReference type="NCBI Taxonomy" id="1521640"/>
    <lineage>
        <taxon>Bacteria</taxon>
        <taxon>Bacillati</taxon>
        <taxon>Cyanobacteriota</taxon>
        <taxon>Cyanophyceae</taxon>
        <taxon>Oscillatoriophycideae</taxon>
        <taxon>Chroococcales</taxon>
        <taxon>Gomphosphaeriaceae</taxon>
        <taxon>Gomphosphaeria</taxon>
    </lineage>
</organism>
<dbReference type="AlphaFoldDB" id="A0A941GX01"/>
<dbReference type="Pfam" id="PF13181">
    <property type="entry name" value="TPR_8"/>
    <property type="match status" value="1"/>
</dbReference>
<dbReference type="InterPro" id="IPR011990">
    <property type="entry name" value="TPR-like_helical_dom_sf"/>
</dbReference>
<name>A0A941GX01_9CHRO</name>
<feature type="domain" description="CHAT" evidence="1">
    <location>
        <begin position="615"/>
        <end position="888"/>
    </location>
</feature>
<dbReference type="InterPro" id="IPR024983">
    <property type="entry name" value="CHAT_dom"/>
</dbReference>
<proteinExistence type="predicted"/>
<protein>
    <submittedName>
        <fullName evidence="2">CHAT domain-containing protein</fullName>
    </submittedName>
</protein>
<dbReference type="Proteomes" id="UP000767446">
    <property type="component" value="Unassembled WGS sequence"/>
</dbReference>
<evidence type="ECO:0000313" key="3">
    <source>
        <dbReference type="Proteomes" id="UP000767446"/>
    </source>
</evidence>
<dbReference type="Gene3D" id="1.25.40.10">
    <property type="entry name" value="Tetratricopeptide repeat domain"/>
    <property type="match status" value="2"/>
</dbReference>
<comment type="caution">
    <text evidence="2">The sequence shown here is derived from an EMBL/GenBank/DDBJ whole genome shotgun (WGS) entry which is preliminary data.</text>
</comment>
<gene>
    <name evidence="2" type="ORF">DSM107014_16435</name>
</gene>
<dbReference type="Pfam" id="PF12770">
    <property type="entry name" value="CHAT"/>
    <property type="match status" value="1"/>
</dbReference>
<evidence type="ECO:0000313" key="2">
    <source>
        <dbReference type="EMBL" id="MBR8829458.1"/>
    </source>
</evidence>
<dbReference type="EMBL" id="JADQBC010000137">
    <property type="protein sequence ID" value="MBR8829458.1"/>
    <property type="molecule type" value="Genomic_DNA"/>
</dbReference>
<dbReference type="SMART" id="SM00028">
    <property type="entry name" value="TPR"/>
    <property type="match status" value="5"/>
</dbReference>
<dbReference type="SUPFAM" id="SSF48452">
    <property type="entry name" value="TPR-like"/>
    <property type="match status" value="2"/>
</dbReference>
<sequence>MWGKKYKLLGLFILGLLLIFFIAPVYSISPNSSERVSEVSLTSDLMQQGRELYQQGRLAEAATVWLEAGENYAKKGDKLHQAMSLNYLALAQQELGEWEKALEAIATSLTLLNSLDLNNEKTALVFAQALNTQGRLELNMGNPQLALTSLEQATEIYQQLGDETGVMGSLINQAQAMTALGFHSRTCETLLLAMGEKGECEFLQEKELTQVVQTYSKYPEVKVLGLRSLGNIFRLLGNFEVSQKLLEETRHLPQSPQEESLTLLSSGKTEVAMYRKALELSERSSGKEKERAQTDAMASAQNALAFYGAAAETSPILGGLERLNLLIELSEGDSSRELITENLDEVAQSLAEEIANLPPSRAQILTQLNFAASLGKLGQYQEAMVFATQANVAAQHLGDLYGASYALGILGNLAEKTQNWDLAQKNTEAALSLAQSMQASELGYKWQWQLGRIYEGLGEREKAIAVYQGATQTLDAVRSNLLTVDSEIQFSFRDNVYPVYRELANLLLSNPQQQDLVAARQVIESLQVAELENFLKCSFRGNQSLEIDTIVNRENSQEAVFYPIVLEDRIEVILKLPLVDELRHYRVDIAEAEVNQVIQQLRIDLAYSGRKKEVQKNAQKIYQWLIEPIKADLETNQIKTLVFVLDPVLGNIPMAVLYNGEKYLIEDYAIAYTSGLQLLTPQTLATQNINVLLAGITQENQGYPPLKNVKRQLEKINTELKSEVIIDETFTVNTFENKITTLPYSIVHIATHGNFSSDPQNTFILAWDDEIDVFQLKNLFQSREEIRPNEPIELLVLAACETAKGDKRATLGLAGMALNTGVRSIISTLWKISADESPGELLSYFYRELKNNPQISKAEALRQAQLQFLNDNDRQAPYFWAPYILLGNWL</sequence>
<dbReference type="PANTHER" id="PTHR10098:SF112">
    <property type="entry name" value="SLR0380 PROTEIN"/>
    <property type="match status" value="1"/>
</dbReference>
<dbReference type="PANTHER" id="PTHR10098">
    <property type="entry name" value="RAPSYN-RELATED"/>
    <property type="match status" value="1"/>
</dbReference>
<evidence type="ECO:0000259" key="1">
    <source>
        <dbReference type="Pfam" id="PF12770"/>
    </source>
</evidence>
<dbReference type="InterPro" id="IPR019734">
    <property type="entry name" value="TPR_rpt"/>
</dbReference>
<reference evidence="2" key="1">
    <citation type="submission" date="2021-02" db="EMBL/GenBank/DDBJ databases">
        <title>Metagenome analyses of Stigonema ocellatum DSM 106950, Chlorogloea purpurea SAG 13.99 and Gomphosphaeria aponina DSM 107014.</title>
        <authorList>
            <person name="Marter P."/>
            <person name="Huang S."/>
        </authorList>
    </citation>
    <scope>NUCLEOTIDE SEQUENCE</scope>
    <source>
        <strain evidence="2">JP213</strain>
    </source>
</reference>
<accession>A0A941GX01</accession>